<comment type="caution">
    <text evidence="8">The sequence shown here is derived from an EMBL/GenBank/DDBJ whole genome shotgun (WGS) entry which is preliminary data.</text>
</comment>
<evidence type="ECO:0000259" key="7">
    <source>
        <dbReference type="Pfam" id="PF00892"/>
    </source>
</evidence>
<name>A0AAD3S0W2_NEPGR</name>
<gene>
    <name evidence="8" type="ORF">Nepgr_004189</name>
</gene>
<feature type="domain" description="EamA" evidence="7">
    <location>
        <begin position="38"/>
        <end position="168"/>
    </location>
</feature>
<dbReference type="AlphaFoldDB" id="A0AAD3S0W2"/>
<evidence type="ECO:0000256" key="5">
    <source>
        <dbReference type="ARBA" id="ARBA00023136"/>
    </source>
</evidence>
<evidence type="ECO:0000313" key="9">
    <source>
        <dbReference type="Proteomes" id="UP001279734"/>
    </source>
</evidence>
<feature type="transmembrane region" description="Helical" evidence="6">
    <location>
        <begin position="270"/>
        <end position="294"/>
    </location>
</feature>
<comment type="subcellular location">
    <subcellularLocation>
        <location evidence="1 6">Membrane</location>
        <topology evidence="1 6">Multi-pass membrane protein</topology>
    </subcellularLocation>
</comment>
<keyword evidence="5 6" id="KW-0472">Membrane</keyword>
<feature type="transmembrane region" description="Helical" evidence="6">
    <location>
        <begin position="99"/>
        <end position="120"/>
    </location>
</feature>
<dbReference type="EMBL" id="BSYO01000003">
    <property type="protein sequence ID" value="GMH02350.1"/>
    <property type="molecule type" value="Genomic_DNA"/>
</dbReference>
<comment type="similarity">
    <text evidence="2 6">Belongs to the drug/metabolite transporter (DMT) superfamily. Plant drug/metabolite exporter (P-DME) (TC 2.A.7.4) family.</text>
</comment>
<feature type="transmembrane region" description="Helical" evidence="6">
    <location>
        <begin position="204"/>
        <end position="224"/>
    </location>
</feature>
<feature type="transmembrane region" description="Helical" evidence="6">
    <location>
        <begin position="327"/>
        <end position="347"/>
    </location>
</feature>
<feature type="transmembrane region" description="Helical" evidence="6">
    <location>
        <begin position="39"/>
        <end position="59"/>
    </location>
</feature>
<dbReference type="InterPro" id="IPR000620">
    <property type="entry name" value="EamA_dom"/>
</dbReference>
<evidence type="ECO:0000256" key="3">
    <source>
        <dbReference type="ARBA" id="ARBA00022692"/>
    </source>
</evidence>
<feature type="transmembrane region" description="Helical" evidence="6">
    <location>
        <begin position="301"/>
        <end position="321"/>
    </location>
</feature>
<evidence type="ECO:0000256" key="4">
    <source>
        <dbReference type="ARBA" id="ARBA00022989"/>
    </source>
</evidence>
<dbReference type="InterPro" id="IPR037185">
    <property type="entry name" value="EmrE-like"/>
</dbReference>
<proteinExistence type="inferred from homology"/>
<evidence type="ECO:0000256" key="6">
    <source>
        <dbReference type="RuleBase" id="RU363077"/>
    </source>
</evidence>
<evidence type="ECO:0000256" key="1">
    <source>
        <dbReference type="ARBA" id="ARBA00004141"/>
    </source>
</evidence>
<reference evidence="8" key="1">
    <citation type="submission" date="2023-05" db="EMBL/GenBank/DDBJ databases">
        <title>Nepenthes gracilis genome sequencing.</title>
        <authorList>
            <person name="Fukushima K."/>
        </authorList>
    </citation>
    <scope>NUCLEOTIDE SEQUENCE</scope>
    <source>
        <strain evidence="8">SING2019-196</strain>
    </source>
</reference>
<organism evidence="8 9">
    <name type="scientific">Nepenthes gracilis</name>
    <name type="common">Slender pitcher plant</name>
    <dbReference type="NCBI Taxonomy" id="150966"/>
    <lineage>
        <taxon>Eukaryota</taxon>
        <taxon>Viridiplantae</taxon>
        <taxon>Streptophyta</taxon>
        <taxon>Embryophyta</taxon>
        <taxon>Tracheophyta</taxon>
        <taxon>Spermatophyta</taxon>
        <taxon>Magnoliopsida</taxon>
        <taxon>eudicotyledons</taxon>
        <taxon>Gunneridae</taxon>
        <taxon>Pentapetalae</taxon>
        <taxon>Caryophyllales</taxon>
        <taxon>Nepenthaceae</taxon>
        <taxon>Nepenthes</taxon>
    </lineage>
</organism>
<keyword evidence="3 6" id="KW-0812">Transmembrane</keyword>
<keyword evidence="9" id="KW-1185">Reference proteome</keyword>
<evidence type="ECO:0000256" key="2">
    <source>
        <dbReference type="ARBA" id="ARBA00007635"/>
    </source>
</evidence>
<feature type="transmembrane region" description="Helical" evidence="6">
    <location>
        <begin position="126"/>
        <end position="148"/>
    </location>
</feature>
<dbReference type="GO" id="GO:0022857">
    <property type="term" value="F:transmembrane transporter activity"/>
    <property type="evidence" value="ECO:0007669"/>
    <property type="project" value="InterPro"/>
</dbReference>
<protein>
    <recommendedName>
        <fullName evidence="6">WAT1-related protein</fullName>
    </recommendedName>
</protein>
<feature type="transmembrane region" description="Helical" evidence="6">
    <location>
        <begin position="160"/>
        <end position="180"/>
    </location>
</feature>
<dbReference type="Proteomes" id="UP001279734">
    <property type="component" value="Unassembled WGS sequence"/>
</dbReference>
<feature type="domain" description="EamA" evidence="7">
    <location>
        <begin position="206"/>
        <end position="345"/>
    </location>
</feature>
<dbReference type="Pfam" id="PF00892">
    <property type="entry name" value="EamA"/>
    <property type="match status" value="2"/>
</dbReference>
<sequence>MHWNIAGKRARRSINSPGRAMALEAFALGVSCRRFKPHLFMVLVQTASALLYFITEAAFNNGLNTHVYVTYRHIVGGIVVLPFAYFLERKVRPKLTFALFVEIFLLSLLGVGLTVNMYFASMRYTSPAFVSATINTIPSLTFILSVIFRLEDLDVRDSHGLAKVIGTAFSLIGAMSLTLYRGKEIRCPWNSPIHLTRSTFHKDWIKGSVLCVASCIAWSIWFTAQGFLLKRYPAQLSLTAWVNFVGAAQSAVFTAIAIRREPGAWSCTSLIDLGAIFFAGILSSGLNTSMLIWCTKEKGPVFVTMFCPLQTLLVVVFAYFILSERLYMGSFVGGVTIIMGLYLLLWGKGGDQELCIKSQEPSHSSCDYQNESKMKIVTAPDKDGPQSTLNKL</sequence>
<feature type="transmembrane region" description="Helical" evidence="6">
    <location>
        <begin position="71"/>
        <end position="87"/>
    </location>
</feature>
<dbReference type="InterPro" id="IPR030184">
    <property type="entry name" value="WAT1-related"/>
</dbReference>
<keyword evidence="4 6" id="KW-1133">Transmembrane helix</keyword>
<evidence type="ECO:0000313" key="8">
    <source>
        <dbReference type="EMBL" id="GMH02350.1"/>
    </source>
</evidence>
<accession>A0AAD3S0W2</accession>
<dbReference type="GO" id="GO:0016020">
    <property type="term" value="C:membrane"/>
    <property type="evidence" value="ECO:0007669"/>
    <property type="project" value="UniProtKB-SubCell"/>
</dbReference>
<dbReference type="PANTHER" id="PTHR31218">
    <property type="entry name" value="WAT1-RELATED PROTEIN"/>
    <property type="match status" value="1"/>
</dbReference>
<dbReference type="SUPFAM" id="SSF103481">
    <property type="entry name" value="Multidrug resistance efflux transporter EmrE"/>
    <property type="match status" value="2"/>
</dbReference>
<feature type="transmembrane region" description="Helical" evidence="6">
    <location>
        <begin position="236"/>
        <end position="258"/>
    </location>
</feature>